<accession>A0ABN9L2J9</accession>
<feature type="compositionally biased region" description="Polar residues" evidence="1">
    <location>
        <begin position="108"/>
        <end position="136"/>
    </location>
</feature>
<protein>
    <submittedName>
        <fullName evidence="2">Uncharacterized protein</fullName>
    </submittedName>
</protein>
<feature type="region of interest" description="Disordered" evidence="1">
    <location>
        <begin position="1"/>
        <end position="169"/>
    </location>
</feature>
<comment type="caution">
    <text evidence="2">The sequence shown here is derived from an EMBL/GenBank/DDBJ whole genome shotgun (WGS) entry which is preliminary data.</text>
</comment>
<feature type="compositionally biased region" description="Polar residues" evidence="1">
    <location>
        <begin position="21"/>
        <end position="37"/>
    </location>
</feature>
<feature type="compositionally biased region" description="Low complexity" evidence="1">
    <location>
        <begin position="144"/>
        <end position="168"/>
    </location>
</feature>
<evidence type="ECO:0000313" key="2">
    <source>
        <dbReference type="EMBL" id="CAJ0929298.1"/>
    </source>
</evidence>
<proteinExistence type="predicted"/>
<reference evidence="2" key="1">
    <citation type="submission" date="2023-07" db="EMBL/GenBank/DDBJ databases">
        <authorList>
            <person name="Stuckert A."/>
        </authorList>
    </citation>
    <scope>NUCLEOTIDE SEQUENCE</scope>
</reference>
<gene>
    <name evidence="2" type="ORF">RIMI_LOCUS3756388</name>
</gene>
<organism evidence="2 3">
    <name type="scientific">Ranitomeya imitator</name>
    <name type="common">mimic poison frog</name>
    <dbReference type="NCBI Taxonomy" id="111125"/>
    <lineage>
        <taxon>Eukaryota</taxon>
        <taxon>Metazoa</taxon>
        <taxon>Chordata</taxon>
        <taxon>Craniata</taxon>
        <taxon>Vertebrata</taxon>
        <taxon>Euteleostomi</taxon>
        <taxon>Amphibia</taxon>
        <taxon>Batrachia</taxon>
        <taxon>Anura</taxon>
        <taxon>Neobatrachia</taxon>
        <taxon>Hyloidea</taxon>
        <taxon>Dendrobatidae</taxon>
        <taxon>Dendrobatinae</taxon>
        <taxon>Ranitomeya</taxon>
    </lineage>
</organism>
<dbReference type="Proteomes" id="UP001176940">
    <property type="component" value="Unassembled WGS sequence"/>
</dbReference>
<evidence type="ECO:0000256" key="1">
    <source>
        <dbReference type="SAM" id="MobiDB-lite"/>
    </source>
</evidence>
<name>A0ABN9L2J9_9NEOB</name>
<keyword evidence="3" id="KW-1185">Reference proteome</keyword>
<sequence length="205" mass="22234">MLSAPDLRWERESARPVTEQGALSQLQSAAIVTTTPNMKPKEDAGERKKRRVFAGRSNGGLHWMKKKDLNYRCHRKKRELMKTPSLSKKSRAGSPAPQSEAQRKDVLESSTEGSGNPAVSSPLPSGTLKRPTSLSRHASAAGIPLSSPRSKSSKPGGAPSPPESGEGPFIEVEDISQLLGDVARFAERLEKLRDVVLTDGKYYCG</sequence>
<dbReference type="EMBL" id="CAUEEQ010005746">
    <property type="protein sequence ID" value="CAJ0929298.1"/>
    <property type="molecule type" value="Genomic_DNA"/>
</dbReference>
<evidence type="ECO:0000313" key="3">
    <source>
        <dbReference type="Proteomes" id="UP001176940"/>
    </source>
</evidence>